<evidence type="ECO:0000313" key="1">
    <source>
        <dbReference type="EMBL" id="GAG19044.1"/>
    </source>
</evidence>
<evidence type="ECO:0008006" key="2">
    <source>
        <dbReference type="Google" id="ProtNLM"/>
    </source>
</evidence>
<dbReference type="GO" id="GO:0003677">
    <property type="term" value="F:DNA binding"/>
    <property type="evidence" value="ECO:0007669"/>
    <property type="project" value="InterPro"/>
</dbReference>
<dbReference type="SUPFAM" id="SSF47413">
    <property type="entry name" value="lambda repressor-like DNA-binding domains"/>
    <property type="match status" value="1"/>
</dbReference>
<gene>
    <name evidence="1" type="ORF">S01H1_60234</name>
</gene>
<name>X0VL65_9ZZZZ</name>
<proteinExistence type="predicted"/>
<protein>
    <recommendedName>
        <fullName evidence="2">HTH cro/C1-type domain-containing protein</fullName>
    </recommendedName>
</protein>
<comment type="caution">
    <text evidence="1">The sequence shown here is derived from an EMBL/GenBank/DDBJ whole genome shotgun (WGS) entry which is preliminary data.</text>
</comment>
<sequence length="78" mass="9076">MPKRKSQHPIADALKRAIRDSGMSYRRLERETGVLRQTLMRFMGGNGTLRLDMADKRATYFRLELGPTAKRRVKRKAN</sequence>
<accession>X0VL65</accession>
<reference evidence="1" key="1">
    <citation type="journal article" date="2014" name="Front. Microbiol.">
        <title>High frequency of phylogenetically diverse reductive dehalogenase-homologous genes in deep subseafloor sedimentary metagenomes.</title>
        <authorList>
            <person name="Kawai M."/>
            <person name="Futagami T."/>
            <person name="Toyoda A."/>
            <person name="Takaki Y."/>
            <person name="Nishi S."/>
            <person name="Hori S."/>
            <person name="Arai W."/>
            <person name="Tsubouchi T."/>
            <person name="Morono Y."/>
            <person name="Uchiyama I."/>
            <person name="Ito T."/>
            <person name="Fujiyama A."/>
            <person name="Inagaki F."/>
            <person name="Takami H."/>
        </authorList>
    </citation>
    <scope>NUCLEOTIDE SEQUENCE</scope>
    <source>
        <strain evidence="1">Expedition CK06-06</strain>
    </source>
</reference>
<dbReference type="EMBL" id="BARS01039452">
    <property type="protein sequence ID" value="GAG19044.1"/>
    <property type="molecule type" value="Genomic_DNA"/>
</dbReference>
<dbReference type="InterPro" id="IPR010982">
    <property type="entry name" value="Lambda_DNA-bd_dom_sf"/>
</dbReference>
<organism evidence="1">
    <name type="scientific">marine sediment metagenome</name>
    <dbReference type="NCBI Taxonomy" id="412755"/>
    <lineage>
        <taxon>unclassified sequences</taxon>
        <taxon>metagenomes</taxon>
        <taxon>ecological metagenomes</taxon>
    </lineage>
</organism>
<dbReference type="AlphaFoldDB" id="X0VL65"/>